<dbReference type="Pfam" id="PF16087">
    <property type="entry name" value="DUF4817"/>
    <property type="match status" value="1"/>
</dbReference>
<dbReference type="GO" id="GO:0003676">
    <property type="term" value="F:nucleic acid binding"/>
    <property type="evidence" value="ECO:0007669"/>
    <property type="project" value="InterPro"/>
</dbReference>
<evidence type="ECO:0000259" key="1">
    <source>
        <dbReference type="Pfam" id="PF13358"/>
    </source>
</evidence>
<dbReference type="InterPro" id="IPR032135">
    <property type="entry name" value="DUF4817"/>
</dbReference>
<dbReference type="EMBL" id="GECZ01019428">
    <property type="protein sequence ID" value="JAS50341.1"/>
    <property type="molecule type" value="Transcribed_RNA"/>
</dbReference>
<protein>
    <recommendedName>
        <fullName evidence="4">DUF4817 domain-containing protein</fullName>
    </recommendedName>
</protein>
<dbReference type="PANTHER" id="PTHR47326:SF1">
    <property type="entry name" value="HTH PSQ-TYPE DOMAIN-CONTAINING PROTEIN"/>
    <property type="match status" value="1"/>
</dbReference>
<proteinExistence type="predicted"/>
<feature type="domain" description="Tc1-like transposase DDE" evidence="1">
    <location>
        <begin position="147"/>
        <end position="308"/>
    </location>
</feature>
<dbReference type="AlphaFoldDB" id="A0A1B6FJI1"/>
<dbReference type="PANTHER" id="PTHR47326">
    <property type="entry name" value="TRANSPOSABLE ELEMENT TC3 TRANSPOSASE-LIKE PROTEIN"/>
    <property type="match status" value="1"/>
</dbReference>
<evidence type="ECO:0000313" key="3">
    <source>
        <dbReference type="EMBL" id="JAS50341.1"/>
    </source>
</evidence>
<dbReference type="Gene3D" id="3.30.420.10">
    <property type="entry name" value="Ribonuclease H-like superfamily/Ribonuclease H"/>
    <property type="match status" value="1"/>
</dbReference>
<name>A0A1B6FJI1_9HEMI</name>
<dbReference type="InterPro" id="IPR036397">
    <property type="entry name" value="RNaseH_sf"/>
</dbReference>
<dbReference type="InterPro" id="IPR038717">
    <property type="entry name" value="Tc1-like_DDE_dom"/>
</dbReference>
<sequence length="351" mass="40694">MPYLFTSEEYADMVFILGYCNGNARAAVVEYELRYPNRRIPDTKTISGTFRTLRETGSLPSTRTNYERAVQLDDDIVITAVHRSPGVSTRRISRRIGVSQSTVWRSLNRNKFYPFHKQKVQHLQPGDGPLRLEFCNFLNINNQLYKRILFTDEAQFTRDGVNNLHNEHSWAEENPHEVVEQNFQHRFSVNVWCGLLHNQLIGPFILPGCLNAEFYLHFLQEELPQLLENVPLHLRQNLYFQHDGAPPHFSRAVSAYLNHQFPGHWIGRGGPHPWPPRSPDLSPLDYCIWGWMKDIVYKTKVNSRDELIARIMDSAVQIQGSPEKLRNATKAIHKRAAKCIDNDGLIFEHLL</sequence>
<evidence type="ECO:0000259" key="2">
    <source>
        <dbReference type="Pfam" id="PF16087"/>
    </source>
</evidence>
<evidence type="ECO:0008006" key="4">
    <source>
        <dbReference type="Google" id="ProtNLM"/>
    </source>
</evidence>
<feature type="domain" description="DUF4817" evidence="2">
    <location>
        <begin position="6"/>
        <end position="59"/>
    </location>
</feature>
<reference evidence="3" key="1">
    <citation type="submission" date="2015-11" db="EMBL/GenBank/DDBJ databases">
        <title>De novo transcriptome assembly of four potential Pierce s Disease insect vectors from Arizona vineyards.</title>
        <authorList>
            <person name="Tassone E.E."/>
        </authorList>
    </citation>
    <scope>NUCLEOTIDE SEQUENCE</scope>
</reference>
<gene>
    <name evidence="3" type="ORF">g.21395</name>
</gene>
<accession>A0A1B6FJI1</accession>
<dbReference type="Pfam" id="PF13358">
    <property type="entry name" value="DDE_3"/>
    <property type="match status" value="1"/>
</dbReference>
<organism evidence="3">
    <name type="scientific">Cuerna arida</name>
    <dbReference type="NCBI Taxonomy" id="1464854"/>
    <lineage>
        <taxon>Eukaryota</taxon>
        <taxon>Metazoa</taxon>
        <taxon>Ecdysozoa</taxon>
        <taxon>Arthropoda</taxon>
        <taxon>Hexapoda</taxon>
        <taxon>Insecta</taxon>
        <taxon>Pterygota</taxon>
        <taxon>Neoptera</taxon>
        <taxon>Paraneoptera</taxon>
        <taxon>Hemiptera</taxon>
        <taxon>Auchenorrhyncha</taxon>
        <taxon>Membracoidea</taxon>
        <taxon>Cicadellidae</taxon>
        <taxon>Cicadellinae</taxon>
        <taxon>Proconiini</taxon>
        <taxon>Cuerna</taxon>
    </lineage>
</organism>